<dbReference type="InterPro" id="IPR036412">
    <property type="entry name" value="HAD-like_sf"/>
</dbReference>
<dbReference type="AlphaFoldDB" id="A0A2S1KRE5"/>
<evidence type="ECO:0000313" key="3">
    <source>
        <dbReference type="Proteomes" id="UP000244870"/>
    </source>
</evidence>
<evidence type="ECO:0000256" key="1">
    <source>
        <dbReference type="ARBA" id="ARBA00009589"/>
    </source>
</evidence>
<dbReference type="EMBL" id="CP020928">
    <property type="protein sequence ID" value="AWF95544.1"/>
    <property type="molecule type" value="Genomic_DNA"/>
</dbReference>
<comment type="similarity">
    <text evidence="1">Belongs to the 5'(3')-deoxyribonucleotidase family.</text>
</comment>
<dbReference type="PANTHER" id="PTHR16504:SF4">
    <property type="entry name" value="5'(3')-DEOXYRIBONUCLEOTIDASE"/>
    <property type="match status" value="1"/>
</dbReference>
<sequence length="211" mass="24090">MYALSLPQQLLEHKMTQPKLFLDMDNVLVDTLSVLNKIDMRQQSVEKPDQIPGIFRDLPPMPGAIEAVKQLATEYDIYVLSTAPWQNPSAWQDKLIWLQHYFGEDNSSPIYKRIILAHDKSVAHFGGGILVDDRPYHGASDWDDPDADSIWLQFGADPRLTWSNELVSFLLDVSQVQDVTDTLRDAVAVVAERGHFYVHGDKTEFDKAHWE</sequence>
<dbReference type="SUPFAM" id="SSF56784">
    <property type="entry name" value="HAD-like"/>
    <property type="match status" value="1"/>
</dbReference>
<dbReference type="Pfam" id="PF06941">
    <property type="entry name" value="NT5C"/>
    <property type="match status" value="1"/>
</dbReference>
<accession>A0A2S1KRE5</accession>
<dbReference type="PANTHER" id="PTHR16504">
    <property type="entry name" value="5'(3')-DEOXYRIBONUCLEOTIDASE"/>
    <property type="match status" value="1"/>
</dbReference>
<protein>
    <submittedName>
        <fullName evidence="2">5'3'-deoxyribonucleotidase</fullName>
    </submittedName>
</protein>
<gene>
    <name evidence="2" type="ORF">B6254_1138</name>
</gene>
<dbReference type="GO" id="GO:0008253">
    <property type="term" value="F:5'-nucleotidase activity"/>
    <property type="evidence" value="ECO:0007669"/>
    <property type="project" value="InterPro"/>
</dbReference>
<evidence type="ECO:0000313" key="2">
    <source>
        <dbReference type="EMBL" id="AWF95544.1"/>
    </source>
</evidence>
<dbReference type="InterPro" id="IPR010708">
    <property type="entry name" value="5'(3')-deoxyribonucleotidase"/>
</dbReference>
<dbReference type="Proteomes" id="UP000244870">
    <property type="component" value="Chromosome"/>
</dbReference>
<reference evidence="2 3" key="1">
    <citation type="submission" date="2017-04" db="EMBL/GenBank/DDBJ databases">
        <title>Weissella cibaria strain m2 complete genome.</title>
        <authorList>
            <person name="Pan Q."/>
            <person name="Tan M."/>
            <person name="Yao F."/>
            <person name="Su S."/>
        </authorList>
    </citation>
    <scope>NUCLEOTIDE SEQUENCE [LARGE SCALE GENOMIC DNA]</scope>
    <source>
        <strain evidence="2 3">M2</strain>
    </source>
</reference>
<name>A0A2S1KRE5_9LACO</name>
<proteinExistence type="inferred from homology"/>
<organism evidence="2 3">
    <name type="scientific">Weissella cibaria</name>
    <dbReference type="NCBI Taxonomy" id="137591"/>
    <lineage>
        <taxon>Bacteria</taxon>
        <taxon>Bacillati</taxon>
        <taxon>Bacillota</taxon>
        <taxon>Bacilli</taxon>
        <taxon>Lactobacillales</taxon>
        <taxon>Lactobacillaceae</taxon>
        <taxon>Weissella</taxon>
    </lineage>
</organism>
<dbReference type="GO" id="GO:0009223">
    <property type="term" value="P:pyrimidine deoxyribonucleotide catabolic process"/>
    <property type="evidence" value="ECO:0007669"/>
    <property type="project" value="TreeGrafter"/>
</dbReference>
<dbReference type="InterPro" id="IPR023214">
    <property type="entry name" value="HAD_sf"/>
</dbReference>
<dbReference type="Gene3D" id="3.40.50.1000">
    <property type="entry name" value="HAD superfamily/HAD-like"/>
    <property type="match status" value="1"/>
</dbReference>